<evidence type="ECO:0000313" key="1">
    <source>
        <dbReference type="EMBL" id="AGA64782.1"/>
    </source>
</evidence>
<reference evidence="1 2" key="1">
    <citation type="journal article" date="2012" name="Stand. Genomic Sci.">
        <title>Complete genome sequence of Liberibacter crescens BT-1.</title>
        <authorList>
            <person name="Leonard M.T."/>
            <person name="Fagen J.R."/>
            <person name="Davis-Richardson A.G."/>
            <person name="Davis M.J."/>
            <person name="Triplett E.W."/>
        </authorList>
    </citation>
    <scope>NUCLEOTIDE SEQUENCE [LARGE SCALE GENOMIC DNA]</scope>
    <source>
        <strain evidence="1 2">BT-1</strain>
    </source>
</reference>
<evidence type="ECO:0008006" key="3">
    <source>
        <dbReference type="Google" id="ProtNLM"/>
    </source>
</evidence>
<dbReference type="AlphaFoldDB" id="L0EUZ4"/>
<dbReference type="HOGENOM" id="CLU_1080959_0_0_5"/>
<dbReference type="EMBL" id="CP003789">
    <property type="protein sequence ID" value="AGA64782.1"/>
    <property type="molecule type" value="Genomic_DNA"/>
</dbReference>
<dbReference type="Proteomes" id="UP000010799">
    <property type="component" value="Chromosome"/>
</dbReference>
<keyword evidence="2" id="KW-1185">Reference proteome</keyword>
<dbReference type="InterPro" id="IPR010781">
    <property type="entry name" value="DUF1376"/>
</dbReference>
<dbReference type="Pfam" id="PF07120">
    <property type="entry name" value="DUF1376"/>
    <property type="match status" value="1"/>
</dbReference>
<evidence type="ECO:0000313" key="2">
    <source>
        <dbReference type="Proteomes" id="UP000010799"/>
    </source>
</evidence>
<organism evidence="1 2">
    <name type="scientific">Liberibacter crescens (strain BT-1)</name>
    <dbReference type="NCBI Taxonomy" id="1215343"/>
    <lineage>
        <taxon>Bacteria</taxon>
        <taxon>Pseudomonadati</taxon>
        <taxon>Pseudomonadota</taxon>
        <taxon>Alphaproteobacteria</taxon>
        <taxon>Hyphomicrobiales</taxon>
        <taxon>Rhizobiaceae</taxon>
        <taxon>Liberibacter</taxon>
    </lineage>
</organism>
<protein>
    <recommendedName>
        <fullName evidence="3">DUF1376 domain-containing protein</fullName>
    </recommendedName>
</protein>
<gene>
    <name evidence="1" type="ordered locus">B488_07900</name>
</gene>
<name>L0EUZ4_LIBCB</name>
<dbReference type="STRING" id="1215343.B488_07900"/>
<dbReference type="eggNOG" id="COG3756">
    <property type="taxonomic scope" value="Bacteria"/>
</dbReference>
<sequence length="257" mass="29590">MNSRPWYKRYPADFISGVLGLTLEEKGAYSIILDLIYDRGGPIPDNDKYLAGVCGCSIRKWRIIRGILSQAGKIYFCGGYICNARAEKELLKALKATEERIKNGQKGGKKSAEMRYFSLKNNNFGQGTLEPARAFQKPEARIKKSINEEDKMVFCPSHHNDSAVDQKKGYRSYHEKQDIMKDSDWRQRLLWARRDGFWPEEWGPAPGQSGCHVPDDFLKEEDKQLFQGKKPPYFSKPVVHVFSEVNQQGKKEHDKEH</sequence>
<dbReference type="KEGG" id="lcc:B488_07900"/>
<accession>L0EUZ4</accession>
<dbReference type="RefSeq" id="WP_015273209.1">
    <property type="nucleotide sequence ID" value="NC_019907.1"/>
</dbReference>
<proteinExistence type="predicted"/>
<dbReference type="PATRIC" id="fig|1215343.11.peg.813"/>